<evidence type="ECO:0000256" key="5">
    <source>
        <dbReference type="HAMAP-Rule" id="MF_02126"/>
    </source>
</evidence>
<evidence type="ECO:0000256" key="2">
    <source>
        <dbReference type="ARBA" id="ARBA00022679"/>
    </source>
</evidence>
<dbReference type="InterPro" id="IPR050320">
    <property type="entry name" value="N5-glutamine_MTase"/>
</dbReference>
<evidence type="ECO:0000259" key="6">
    <source>
        <dbReference type="Pfam" id="PF05175"/>
    </source>
</evidence>
<keyword evidence="1 5" id="KW-0489">Methyltransferase</keyword>
<dbReference type="RefSeq" id="WP_258826723.1">
    <property type="nucleotide sequence ID" value="NZ_JANUHA010000002.1"/>
</dbReference>
<comment type="function">
    <text evidence="5">Methylates the class 1 translation termination release factors RF1/PrfA and RF2/PrfB on the glutamine residue of the universally conserved GGQ motif.</text>
</comment>
<dbReference type="PROSITE" id="PS00092">
    <property type="entry name" value="N6_MTASE"/>
    <property type="match status" value="1"/>
</dbReference>
<comment type="similarity">
    <text evidence="5">Belongs to the protein N5-glutamine methyltransferase family. PrmC subfamily.</text>
</comment>
<comment type="catalytic activity">
    <reaction evidence="4 5">
        <text>L-glutaminyl-[peptide chain release factor] + S-adenosyl-L-methionine = N(5)-methyl-L-glutaminyl-[peptide chain release factor] + S-adenosyl-L-homocysteine + H(+)</text>
        <dbReference type="Rhea" id="RHEA:42896"/>
        <dbReference type="Rhea" id="RHEA-COMP:10271"/>
        <dbReference type="Rhea" id="RHEA-COMP:10272"/>
        <dbReference type="ChEBI" id="CHEBI:15378"/>
        <dbReference type="ChEBI" id="CHEBI:30011"/>
        <dbReference type="ChEBI" id="CHEBI:57856"/>
        <dbReference type="ChEBI" id="CHEBI:59789"/>
        <dbReference type="ChEBI" id="CHEBI:61891"/>
        <dbReference type="EC" id="2.1.1.297"/>
    </reaction>
</comment>
<dbReference type="SUPFAM" id="SSF53335">
    <property type="entry name" value="S-adenosyl-L-methionine-dependent methyltransferases"/>
    <property type="match status" value="1"/>
</dbReference>
<dbReference type="PANTHER" id="PTHR18895:SF74">
    <property type="entry name" value="MTRF1L RELEASE FACTOR GLUTAMINE METHYLTRANSFERASE"/>
    <property type="match status" value="1"/>
</dbReference>
<evidence type="ECO:0000313" key="8">
    <source>
        <dbReference type="EMBL" id="MCS0595674.1"/>
    </source>
</evidence>
<dbReference type="NCBIfam" id="TIGR03534">
    <property type="entry name" value="RF_mod_PrmC"/>
    <property type="match status" value="1"/>
</dbReference>
<dbReference type="InterPro" id="IPR029063">
    <property type="entry name" value="SAM-dependent_MTases_sf"/>
</dbReference>
<dbReference type="CDD" id="cd02440">
    <property type="entry name" value="AdoMet_MTases"/>
    <property type="match status" value="1"/>
</dbReference>
<dbReference type="PANTHER" id="PTHR18895">
    <property type="entry name" value="HEMK METHYLTRANSFERASE"/>
    <property type="match status" value="1"/>
</dbReference>
<proteinExistence type="inferred from homology"/>
<evidence type="ECO:0000313" key="9">
    <source>
        <dbReference type="Proteomes" id="UP001206572"/>
    </source>
</evidence>
<accession>A0ABT2AHF5</accession>
<dbReference type="EMBL" id="JANUHA010000002">
    <property type="protein sequence ID" value="MCS0595674.1"/>
    <property type="molecule type" value="Genomic_DNA"/>
</dbReference>
<sequence>MSFSVDAGASIGRLQATLPLDALENRILLCHALGISRVGLITQSERVLSADEAQRLAALVQRRLDGEPIAYIVGEREFFGLPFKVSPAVLIPRPDTELIVELALERLPQGGRMLDMGTGSGAIAVACAHSRRDASVTALDVSEDALEIARANAAANGVQVRFLRSDWFGAVGDERFALIASNPPYIASHDEHLSQGDLRFEPAGALTDHADGLAALRAIVDGAPAHLLPGGWLLLEHGYDQAAAVRALLAARGFTEVQSWRDLPGIERVSGGRLS</sequence>
<dbReference type="Gene3D" id="1.10.8.10">
    <property type="entry name" value="DNA helicase RuvA subunit, C-terminal domain"/>
    <property type="match status" value="1"/>
</dbReference>
<dbReference type="Proteomes" id="UP001206572">
    <property type="component" value="Unassembled WGS sequence"/>
</dbReference>
<dbReference type="InterPro" id="IPR007848">
    <property type="entry name" value="Small_mtfrase_dom"/>
</dbReference>
<evidence type="ECO:0000256" key="3">
    <source>
        <dbReference type="ARBA" id="ARBA00022691"/>
    </source>
</evidence>
<keyword evidence="3 5" id="KW-0949">S-adenosyl-L-methionine</keyword>
<keyword evidence="9" id="KW-1185">Reference proteome</keyword>
<dbReference type="InterPro" id="IPR040758">
    <property type="entry name" value="PrmC_N"/>
</dbReference>
<dbReference type="InterPro" id="IPR002052">
    <property type="entry name" value="DNA_methylase_N6_adenine_CS"/>
</dbReference>
<organism evidence="8 9">
    <name type="scientific">Massilia agri</name>
    <dbReference type="NCBI Taxonomy" id="1886785"/>
    <lineage>
        <taxon>Bacteria</taxon>
        <taxon>Pseudomonadati</taxon>
        <taxon>Pseudomonadota</taxon>
        <taxon>Betaproteobacteria</taxon>
        <taxon>Burkholderiales</taxon>
        <taxon>Oxalobacteraceae</taxon>
        <taxon>Telluria group</taxon>
        <taxon>Massilia</taxon>
    </lineage>
</organism>
<dbReference type="InterPro" id="IPR004556">
    <property type="entry name" value="HemK-like"/>
</dbReference>
<feature type="binding site" evidence="5">
    <location>
        <position position="167"/>
    </location>
    <ligand>
        <name>S-adenosyl-L-methionine</name>
        <dbReference type="ChEBI" id="CHEBI:59789"/>
    </ligand>
</feature>
<feature type="domain" description="Methyltransferase small" evidence="6">
    <location>
        <begin position="103"/>
        <end position="192"/>
    </location>
</feature>
<keyword evidence="2 5" id="KW-0808">Transferase</keyword>
<reference evidence="8 9" key="1">
    <citation type="submission" date="2022-08" db="EMBL/GenBank/DDBJ databases">
        <title>Reclassification of Massilia species as members of the genera Telluria, Duganella, Pseudoduganella, Mokoshia gen. nov. and Zemynaea gen. nov. using orthogonal and non-orthogonal genome-based approaches.</title>
        <authorList>
            <person name="Bowman J.P."/>
        </authorList>
    </citation>
    <scope>NUCLEOTIDE SEQUENCE [LARGE SCALE GENOMIC DNA]</scope>
    <source>
        <strain evidence="8 9">JCM 31661</strain>
    </source>
</reference>
<feature type="binding site" evidence="5">
    <location>
        <position position="182"/>
    </location>
    <ligand>
        <name>S-adenosyl-L-methionine</name>
        <dbReference type="ChEBI" id="CHEBI:59789"/>
    </ligand>
</feature>
<feature type="binding site" evidence="5">
    <location>
        <position position="140"/>
    </location>
    <ligand>
        <name>S-adenosyl-L-methionine</name>
        <dbReference type="ChEBI" id="CHEBI:59789"/>
    </ligand>
</feature>
<evidence type="ECO:0000259" key="7">
    <source>
        <dbReference type="Pfam" id="PF17827"/>
    </source>
</evidence>
<feature type="binding site" evidence="5">
    <location>
        <begin position="117"/>
        <end position="121"/>
    </location>
    <ligand>
        <name>S-adenosyl-L-methionine</name>
        <dbReference type="ChEBI" id="CHEBI:59789"/>
    </ligand>
</feature>
<gene>
    <name evidence="5 8" type="primary">prmC</name>
    <name evidence="8" type="ORF">NX780_04875</name>
</gene>
<dbReference type="NCBIfam" id="TIGR00536">
    <property type="entry name" value="hemK_fam"/>
    <property type="match status" value="1"/>
</dbReference>
<evidence type="ECO:0000256" key="4">
    <source>
        <dbReference type="ARBA" id="ARBA00048391"/>
    </source>
</evidence>
<dbReference type="HAMAP" id="MF_02126">
    <property type="entry name" value="RF_methyltr_PrmC"/>
    <property type="match status" value="1"/>
</dbReference>
<dbReference type="GO" id="GO:0102559">
    <property type="term" value="F:peptide chain release factor N(5)-glutamine methyltransferase activity"/>
    <property type="evidence" value="ECO:0007669"/>
    <property type="project" value="UniProtKB-EC"/>
</dbReference>
<dbReference type="EC" id="2.1.1.297" evidence="5"/>
<protein>
    <recommendedName>
        <fullName evidence="5">Release factor glutamine methyltransferase</fullName>
        <shortName evidence="5">RF MTase</shortName>
        <ecNumber evidence="5">2.1.1.297</ecNumber>
    </recommendedName>
    <alternativeName>
        <fullName evidence="5">N5-glutamine methyltransferase PrmC</fullName>
    </alternativeName>
    <alternativeName>
        <fullName evidence="5">Protein-(glutamine-N5) MTase PrmC</fullName>
    </alternativeName>
    <alternativeName>
        <fullName evidence="5">Protein-glutamine N-methyltransferase PrmC</fullName>
    </alternativeName>
</protein>
<feature type="domain" description="Release factor glutamine methyltransferase N-terminal" evidence="7">
    <location>
        <begin position="15"/>
        <end position="74"/>
    </location>
</feature>
<comment type="caution">
    <text evidence="8">The sequence shown here is derived from an EMBL/GenBank/DDBJ whole genome shotgun (WGS) entry which is preliminary data.</text>
</comment>
<evidence type="ECO:0000256" key="1">
    <source>
        <dbReference type="ARBA" id="ARBA00022603"/>
    </source>
</evidence>
<dbReference type="InterPro" id="IPR019874">
    <property type="entry name" value="RF_methyltr_PrmC"/>
</dbReference>
<dbReference type="Pfam" id="PF05175">
    <property type="entry name" value="MTS"/>
    <property type="match status" value="1"/>
</dbReference>
<name>A0ABT2AHF5_9BURK</name>
<dbReference type="Gene3D" id="3.40.50.150">
    <property type="entry name" value="Vaccinia Virus protein VP39"/>
    <property type="match status" value="1"/>
</dbReference>
<feature type="binding site" evidence="5">
    <location>
        <begin position="182"/>
        <end position="185"/>
    </location>
    <ligand>
        <name>substrate</name>
    </ligand>
</feature>
<dbReference type="GO" id="GO:0032259">
    <property type="term" value="P:methylation"/>
    <property type="evidence" value="ECO:0007669"/>
    <property type="project" value="UniProtKB-KW"/>
</dbReference>
<dbReference type="Pfam" id="PF17827">
    <property type="entry name" value="PrmC_N"/>
    <property type="match status" value="1"/>
</dbReference>